<dbReference type="InterPro" id="IPR009078">
    <property type="entry name" value="Ferritin-like_SF"/>
</dbReference>
<dbReference type="AlphaFoldDB" id="A0A9Q9ICT8"/>
<dbReference type="PROSITE" id="PS51318">
    <property type="entry name" value="TAT"/>
    <property type="match status" value="1"/>
</dbReference>
<dbReference type="KEGG" id="daur:Daura_30270"/>
<feature type="domain" description="DUF2202" evidence="2">
    <location>
        <begin position="99"/>
        <end position="232"/>
    </location>
</feature>
<organism evidence="3 4">
    <name type="scientific">Dactylosporangium aurantiacum</name>
    <dbReference type="NCBI Taxonomy" id="35754"/>
    <lineage>
        <taxon>Bacteria</taxon>
        <taxon>Bacillati</taxon>
        <taxon>Actinomycetota</taxon>
        <taxon>Actinomycetes</taxon>
        <taxon>Micromonosporales</taxon>
        <taxon>Micromonosporaceae</taxon>
        <taxon>Dactylosporangium</taxon>
    </lineage>
</organism>
<dbReference type="OrthoDB" id="9801086at2"/>
<dbReference type="CDD" id="cd01048">
    <property type="entry name" value="Ferritin_like_AB2"/>
    <property type="match status" value="1"/>
</dbReference>
<evidence type="ECO:0000259" key="2">
    <source>
        <dbReference type="Pfam" id="PF09968"/>
    </source>
</evidence>
<evidence type="ECO:0000256" key="1">
    <source>
        <dbReference type="SAM" id="SignalP"/>
    </source>
</evidence>
<dbReference type="RefSeq" id="WP_033367507.1">
    <property type="nucleotide sequence ID" value="NZ_CP073767.1"/>
</dbReference>
<reference evidence="3" key="1">
    <citation type="submission" date="2021-04" db="EMBL/GenBank/DDBJ databases">
        <title>Dactylosporangium aurantiacum NRRL B-8018 full assembly.</title>
        <authorList>
            <person name="Hartkoorn R.C."/>
            <person name="Beaudoing E."/>
            <person name="Hot D."/>
        </authorList>
    </citation>
    <scope>NUCLEOTIDE SEQUENCE</scope>
    <source>
        <strain evidence="3">NRRL B-8018</strain>
    </source>
</reference>
<dbReference type="Gene3D" id="1.20.1260.10">
    <property type="match status" value="1"/>
</dbReference>
<sequence>MKTTTRRAVTLVAAGALGLGGLAAAAPALAGAGPVSAAAGWHGGYGMGAGGGHNVMGDGNGMMGGGMMGGGNGGMTRDGGCVGLAITADKGTLTEGQQRTLAAMAQEEQLAHDLYIAFAAKYDAVVFDHIAAAETRHLSVVRTLLQRYGLADPTAGKPAGQFSDSTVQATYDKLLAQGQADQAAALEAGRQVERTDIADLRAALGGLTAPDVRQSYTHLLAASQHHLTAFDRWSTR</sequence>
<dbReference type="InterPro" id="IPR012347">
    <property type="entry name" value="Ferritin-like"/>
</dbReference>
<protein>
    <submittedName>
        <fullName evidence="3">DUF2202 domain-containing protein</fullName>
    </submittedName>
</protein>
<proteinExistence type="predicted"/>
<dbReference type="EMBL" id="CP073767">
    <property type="protein sequence ID" value="UWZ51049.1"/>
    <property type="molecule type" value="Genomic_DNA"/>
</dbReference>
<evidence type="ECO:0000313" key="3">
    <source>
        <dbReference type="EMBL" id="UWZ51049.1"/>
    </source>
</evidence>
<dbReference type="InterPro" id="IPR019243">
    <property type="entry name" value="DUF2202"/>
</dbReference>
<feature type="signal peptide" evidence="1">
    <location>
        <begin position="1"/>
        <end position="30"/>
    </location>
</feature>
<gene>
    <name evidence="3" type="ORF">Daura_30270</name>
</gene>
<keyword evidence="1" id="KW-0732">Signal</keyword>
<dbReference type="Pfam" id="PF09968">
    <property type="entry name" value="DUF2202"/>
    <property type="match status" value="1"/>
</dbReference>
<keyword evidence="4" id="KW-1185">Reference proteome</keyword>
<dbReference type="InterPro" id="IPR006311">
    <property type="entry name" value="TAT_signal"/>
</dbReference>
<evidence type="ECO:0000313" key="4">
    <source>
        <dbReference type="Proteomes" id="UP001058003"/>
    </source>
</evidence>
<accession>A0A9Q9ICT8</accession>
<dbReference type="SUPFAM" id="SSF47240">
    <property type="entry name" value="Ferritin-like"/>
    <property type="match status" value="1"/>
</dbReference>
<feature type="chain" id="PRO_5040262904" evidence="1">
    <location>
        <begin position="31"/>
        <end position="236"/>
    </location>
</feature>
<name>A0A9Q9ICT8_9ACTN</name>
<dbReference type="Proteomes" id="UP001058003">
    <property type="component" value="Chromosome"/>
</dbReference>